<dbReference type="KEGG" id="osg:BST96_04525"/>
<dbReference type="PRINTS" id="PR00420">
    <property type="entry name" value="RNGMNOXGNASE"/>
</dbReference>
<dbReference type="PANTHER" id="PTHR43476">
    <property type="entry name" value="3-(3-HYDROXY-PHENYL)PROPIONATE/3-HYDROXYCINNAMIC ACID HYDROXYLASE"/>
    <property type="match status" value="1"/>
</dbReference>
<keyword evidence="1" id="KW-0560">Oxidoreductase</keyword>
<evidence type="ECO:0000313" key="3">
    <source>
        <dbReference type="EMBL" id="ARN73442.1"/>
    </source>
</evidence>
<dbReference type="Gene3D" id="3.50.50.60">
    <property type="entry name" value="FAD/NAD(P)-binding domain"/>
    <property type="match status" value="1"/>
</dbReference>
<organism evidence="3 4">
    <name type="scientific">Oceanicoccus sagamiensis</name>
    <dbReference type="NCBI Taxonomy" id="716816"/>
    <lineage>
        <taxon>Bacteria</taxon>
        <taxon>Pseudomonadati</taxon>
        <taxon>Pseudomonadota</taxon>
        <taxon>Gammaproteobacteria</taxon>
        <taxon>Cellvibrionales</taxon>
        <taxon>Spongiibacteraceae</taxon>
        <taxon>Oceanicoccus</taxon>
    </lineage>
</organism>
<protein>
    <recommendedName>
        <fullName evidence="2">FAD-binding domain-containing protein</fullName>
    </recommendedName>
</protein>
<dbReference type="PANTHER" id="PTHR43476:SF5">
    <property type="entry name" value="FAD-DEPENDENT MONOOXYGENASE"/>
    <property type="match status" value="1"/>
</dbReference>
<dbReference type="AlphaFoldDB" id="A0A1X9NAH6"/>
<dbReference type="RefSeq" id="WP_085757555.1">
    <property type="nucleotide sequence ID" value="NZ_CP019343.1"/>
</dbReference>
<evidence type="ECO:0000313" key="4">
    <source>
        <dbReference type="Proteomes" id="UP000193450"/>
    </source>
</evidence>
<keyword evidence="4" id="KW-1185">Reference proteome</keyword>
<dbReference type="InterPro" id="IPR002938">
    <property type="entry name" value="FAD-bd"/>
</dbReference>
<dbReference type="GO" id="GO:0016491">
    <property type="term" value="F:oxidoreductase activity"/>
    <property type="evidence" value="ECO:0007669"/>
    <property type="project" value="UniProtKB-KW"/>
</dbReference>
<dbReference type="Gene3D" id="3.30.70.2450">
    <property type="match status" value="1"/>
</dbReference>
<dbReference type="Proteomes" id="UP000193450">
    <property type="component" value="Chromosome"/>
</dbReference>
<dbReference type="EMBL" id="CP019343">
    <property type="protein sequence ID" value="ARN73442.1"/>
    <property type="molecule type" value="Genomic_DNA"/>
</dbReference>
<dbReference type="InterPro" id="IPR036188">
    <property type="entry name" value="FAD/NAD-bd_sf"/>
</dbReference>
<gene>
    <name evidence="3" type="ORF">BST96_04525</name>
</gene>
<dbReference type="STRING" id="716816.BST96_04525"/>
<dbReference type="Pfam" id="PF01494">
    <property type="entry name" value="FAD_binding_3"/>
    <property type="match status" value="1"/>
</dbReference>
<accession>A0A1X9NAH6</accession>
<sequence length="400" mass="45166">MSINQPIVIAGTGPAGSLLALYLAQHDIPVIMLEKEAAIPIDLRASTFHPPSLEMLDELGVTEKLVAKGLVVTKYQYRDRQTNEVAEFDMAIVADETPFPFRLQLEQYEMTLIVNEMLKDYPHVDVRFCNKVIDSRQNGDSVEVDVETPSGVDTLVTPFLLGCDGASSNVRKSAGIGYGGFTYDEKFLVVSTDFPFEEVFDNLAYVNYVADPDEWCVILRTEKKWRVLWPTESSISDETYLSDEYIQERLNHLHSKEGDYDIGHRTLYNVHQRVSETYFNDRIVLAGDSCHINNPLGGMGMNGGLHDAHNLAVKLVEIINGGADYIEKFKHYDRQRRELAVKFVQEHTITNKKLMESTETDVQAARQKMLMETAADPVKAKAFVMERAMIDCVRDSLAVK</sequence>
<name>A0A1X9NAH6_9GAMM</name>
<reference evidence="3 4" key="1">
    <citation type="submission" date="2016-11" db="EMBL/GenBank/DDBJ databases">
        <title>Trade-off between light-utilization and light-protection in marine flavobacteria.</title>
        <authorList>
            <person name="Kumagai Y."/>
        </authorList>
    </citation>
    <scope>NUCLEOTIDE SEQUENCE [LARGE SCALE GENOMIC DNA]</scope>
    <source>
        <strain evidence="3 4">NBRC 107125</strain>
    </source>
</reference>
<dbReference type="SUPFAM" id="SSF51905">
    <property type="entry name" value="FAD/NAD(P)-binding domain"/>
    <property type="match status" value="1"/>
</dbReference>
<evidence type="ECO:0000259" key="2">
    <source>
        <dbReference type="Pfam" id="PF01494"/>
    </source>
</evidence>
<dbReference type="OrthoDB" id="8672648at2"/>
<feature type="domain" description="FAD-binding" evidence="2">
    <location>
        <begin position="6"/>
        <end position="346"/>
    </location>
</feature>
<proteinExistence type="predicted"/>
<dbReference type="InterPro" id="IPR050631">
    <property type="entry name" value="PheA/TfdB_FAD_monoxygenase"/>
</dbReference>
<dbReference type="GO" id="GO:0071949">
    <property type="term" value="F:FAD binding"/>
    <property type="evidence" value="ECO:0007669"/>
    <property type="project" value="InterPro"/>
</dbReference>
<evidence type="ECO:0000256" key="1">
    <source>
        <dbReference type="ARBA" id="ARBA00023002"/>
    </source>
</evidence>